<accession>A0A1I3Z347</accession>
<protein>
    <submittedName>
        <fullName evidence="3">Uncharacterized protein</fullName>
    </submittedName>
</protein>
<feature type="region of interest" description="Disordered" evidence="1">
    <location>
        <begin position="1"/>
        <end position="36"/>
    </location>
</feature>
<name>A0A1I3Z347_9PROT</name>
<gene>
    <name evidence="3" type="ORF">SAMN02745775_102108</name>
</gene>
<dbReference type="STRING" id="1123062.SAMN02745775_102108"/>
<reference evidence="3 4" key="1">
    <citation type="submission" date="2016-10" db="EMBL/GenBank/DDBJ databases">
        <authorList>
            <person name="de Groot N.N."/>
        </authorList>
    </citation>
    <scope>NUCLEOTIDE SEQUENCE [LARGE SCALE GENOMIC DNA]</scope>
    <source>
        <strain evidence="3 4">DSM 19981</strain>
    </source>
</reference>
<dbReference type="AlphaFoldDB" id="A0A1I3Z347"/>
<evidence type="ECO:0000256" key="2">
    <source>
        <dbReference type="SAM" id="Phobius"/>
    </source>
</evidence>
<keyword evidence="2" id="KW-1133">Transmembrane helix</keyword>
<feature type="transmembrane region" description="Helical" evidence="2">
    <location>
        <begin position="39"/>
        <end position="60"/>
    </location>
</feature>
<dbReference type="Proteomes" id="UP000199473">
    <property type="component" value="Unassembled WGS sequence"/>
</dbReference>
<dbReference type="RefSeq" id="WP_092957913.1">
    <property type="nucleotide sequence ID" value="NZ_FOSQ01000002.1"/>
</dbReference>
<evidence type="ECO:0000313" key="3">
    <source>
        <dbReference type="EMBL" id="SFK38543.1"/>
    </source>
</evidence>
<feature type="compositionally biased region" description="Basic residues" evidence="1">
    <location>
        <begin position="1"/>
        <end position="19"/>
    </location>
</feature>
<evidence type="ECO:0000313" key="4">
    <source>
        <dbReference type="Proteomes" id="UP000199473"/>
    </source>
</evidence>
<sequence>MATHPRRPPGQRWIKRPPRPSRAAPPQPAVRQKPGRTQLLMAVGTGTAAGIVAVILAQLAGARPGIPGFAFGVAFCLGFILLWRGFGGTVQDIKDLFR</sequence>
<keyword evidence="2" id="KW-0472">Membrane</keyword>
<organism evidence="3 4">
    <name type="scientific">Falsiroseomonas stagni DSM 19981</name>
    <dbReference type="NCBI Taxonomy" id="1123062"/>
    <lineage>
        <taxon>Bacteria</taxon>
        <taxon>Pseudomonadati</taxon>
        <taxon>Pseudomonadota</taxon>
        <taxon>Alphaproteobacteria</taxon>
        <taxon>Acetobacterales</taxon>
        <taxon>Roseomonadaceae</taxon>
        <taxon>Falsiroseomonas</taxon>
    </lineage>
</organism>
<feature type="transmembrane region" description="Helical" evidence="2">
    <location>
        <begin position="66"/>
        <end position="86"/>
    </location>
</feature>
<proteinExistence type="predicted"/>
<keyword evidence="4" id="KW-1185">Reference proteome</keyword>
<keyword evidence="2" id="KW-0812">Transmembrane</keyword>
<dbReference type="OrthoDB" id="9930081at2"/>
<dbReference type="EMBL" id="FOSQ01000002">
    <property type="protein sequence ID" value="SFK38543.1"/>
    <property type="molecule type" value="Genomic_DNA"/>
</dbReference>
<evidence type="ECO:0000256" key="1">
    <source>
        <dbReference type="SAM" id="MobiDB-lite"/>
    </source>
</evidence>